<proteinExistence type="predicted"/>
<reference evidence="1" key="1">
    <citation type="submission" date="2014-05" db="EMBL/GenBank/DDBJ databases">
        <authorList>
            <person name="Chronopoulou M."/>
        </authorList>
    </citation>
    <scope>NUCLEOTIDE SEQUENCE</scope>
    <source>
        <tissue evidence="1">Whole organism</tissue>
    </source>
</reference>
<evidence type="ECO:0000313" key="1">
    <source>
        <dbReference type="EMBL" id="CDW37990.1"/>
    </source>
</evidence>
<organism evidence="1">
    <name type="scientific">Lepeophtheirus salmonis</name>
    <name type="common">Salmon louse</name>
    <name type="synonym">Caligus salmonis</name>
    <dbReference type="NCBI Taxonomy" id="72036"/>
    <lineage>
        <taxon>Eukaryota</taxon>
        <taxon>Metazoa</taxon>
        <taxon>Ecdysozoa</taxon>
        <taxon>Arthropoda</taxon>
        <taxon>Crustacea</taxon>
        <taxon>Multicrustacea</taxon>
        <taxon>Hexanauplia</taxon>
        <taxon>Copepoda</taxon>
        <taxon>Siphonostomatoida</taxon>
        <taxon>Caligidae</taxon>
        <taxon>Lepeophtheirus</taxon>
    </lineage>
</organism>
<accession>A0A0K2UIX2</accession>
<sequence>MNRMDGNYIKHCCCLGYMILFQFKRILEDTVVGQYNCVHLFGYIKNYWTQGKI</sequence>
<protein>
    <submittedName>
        <fullName evidence="1">Uncharacterized protein</fullName>
    </submittedName>
</protein>
<dbReference type="EMBL" id="HACA01020629">
    <property type="protein sequence ID" value="CDW37990.1"/>
    <property type="molecule type" value="Transcribed_RNA"/>
</dbReference>
<name>A0A0K2UIX2_LEPSM</name>
<dbReference type="AlphaFoldDB" id="A0A0K2UIX2"/>